<feature type="transmembrane region" description="Helical" evidence="6">
    <location>
        <begin position="12"/>
        <end position="32"/>
    </location>
</feature>
<dbReference type="InterPro" id="IPR005495">
    <property type="entry name" value="LptG/LptF_permease"/>
</dbReference>
<sequence length="359" mass="40514">MRAFRFIGFYYLKYFLIVFLALEGFFLAIDTLKYVDDLPDSANLLILFLFYDGIFALSYTLPISLVLCSILFYMAFLKSSQLTALMALGYSKRQILYPLLLISSLFTLGLIALSSTSFAYAQEYAESIIYQNTQNVRENLLLKSDNQYIFLRTLYPLLNGEARAEGIKIFTLNDEHKLVGYHEAQEAFFENNAWILKDAKSVEIAPILALGESVLKMRVNKEIETLRGFSSKVLETIAQDKPTASVIDALNSLRIAYKQGVSSHKIRGILYGLLIVPFFVPLCIAIVAYYIPSLPRYGNLALISFVSIVAALAIWGLFFSLSQLSVAGLIYPEIGLLLPMGILFIIFLWHIGRLNQKFS</sequence>
<gene>
    <name evidence="7" type="ORF">CQA63_06295</name>
</gene>
<feature type="transmembrane region" description="Helical" evidence="6">
    <location>
        <begin position="44"/>
        <end position="75"/>
    </location>
</feature>
<dbReference type="RefSeq" id="WP_104699781.1">
    <property type="nucleotide sequence ID" value="NZ_FZPP01000014.1"/>
</dbReference>
<evidence type="ECO:0000256" key="1">
    <source>
        <dbReference type="ARBA" id="ARBA00004651"/>
    </source>
</evidence>
<keyword evidence="3 6" id="KW-0812">Transmembrane</keyword>
<comment type="subcellular location">
    <subcellularLocation>
        <location evidence="1">Cell membrane</location>
        <topology evidence="1">Multi-pass membrane protein</topology>
    </subcellularLocation>
</comment>
<evidence type="ECO:0000256" key="6">
    <source>
        <dbReference type="SAM" id="Phobius"/>
    </source>
</evidence>
<feature type="transmembrane region" description="Helical" evidence="6">
    <location>
        <begin position="330"/>
        <end position="351"/>
    </location>
</feature>
<keyword evidence="8" id="KW-1185">Reference proteome</keyword>
<dbReference type="AlphaFoldDB" id="A0A3D8I316"/>
<evidence type="ECO:0000313" key="7">
    <source>
        <dbReference type="EMBL" id="RDU59512.1"/>
    </source>
</evidence>
<dbReference type="Proteomes" id="UP000256599">
    <property type="component" value="Unassembled WGS sequence"/>
</dbReference>
<dbReference type="Pfam" id="PF03739">
    <property type="entry name" value="LptF_LptG"/>
    <property type="match status" value="1"/>
</dbReference>
<evidence type="ECO:0000256" key="2">
    <source>
        <dbReference type="ARBA" id="ARBA00022475"/>
    </source>
</evidence>
<evidence type="ECO:0000313" key="8">
    <source>
        <dbReference type="Proteomes" id="UP000256599"/>
    </source>
</evidence>
<feature type="transmembrane region" description="Helical" evidence="6">
    <location>
        <begin position="297"/>
        <end position="318"/>
    </location>
</feature>
<dbReference type="OrthoDB" id="5372305at2"/>
<evidence type="ECO:0000256" key="4">
    <source>
        <dbReference type="ARBA" id="ARBA00022989"/>
    </source>
</evidence>
<dbReference type="GO" id="GO:0015920">
    <property type="term" value="P:lipopolysaccharide transport"/>
    <property type="evidence" value="ECO:0007669"/>
    <property type="project" value="TreeGrafter"/>
</dbReference>
<evidence type="ECO:0000256" key="3">
    <source>
        <dbReference type="ARBA" id="ARBA00022692"/>
    </source>
</evidence>
<protein>
    <submittedName>
        <fullName evidence="7">YjgP/YjgQ family permease</fullName>
    </submittedName>
</protein>
<feature type="transmembrane region" description="Helical" evidence="6">
    <location>
        <begin position="95"/>
        <end position="121"/>
    </location>
</feature>
<feature type="transmembrane region" description="Helical" evidence="6">
    <location>
        <begin position="268"/>
        <end position="291"/>
    </location>
</feature>
<accession>A0A3D8I316</accession>
<reference evidence="7 8" key="1">
    <citation type="submission" date="2018-04" db="EMBL/GenBank/DDBJ databases">
        <title>Novel Campyloabacter and Helicobacter Species and Strains.</title>
        <authorList>
            <person name="Mannion A.J."/>
            <person name="Shen Z."/>
            <person name="Fox J.G."/>
        </authorList>
    </citation>
    <scope>NUCLEOTIDE SEQUENCE [LARGE SCALE GENOMIC DNA]</scope>
    <source>
        <strain evidence="7 8">MIT 98-6070</strain>
    </source>
</reference>
<proteinExistence type="predicted"/>
<dbReference type="EMBL" id="NXLR01000011">
    <property type="protein sequence ID" value="RDU59512.1"/>
    <property type="molecule type" value="Genomic_DNA"/>
</dbReference>
<keyword evidence="4 6" id="KW-1133">Transmembrane helix</keyword>
<keyword evidence="5 6" id="KW-0472">Membrane</keyword>
<evidence type="ECO:0000256" key="5">
    <source>
        <dbReference type="ARBA" id="ARBA00023136"/>
    </source>
</evidence>
<comment type="caution">
    <text evidence="7">The sequence shown here is derived from an EMBL/GenBank/DDBJ whole genome shotgun (WGS) entry which is preliminary data.</text>
</comment>
<name>A0A3D8I316_9HELI</name>
<dbReference type="PANTHER" id="PTHR33529">
    <property type="entry name" value="SLR0882 PROTEIN-RELATED"/>
    <property type="match status" value="1"/>
</dbReference>
<dbReference type="PANTHER" id="PTHR33529:SF6">
    <property type="entry name" value="YJGP_YJGQ FAMILY PERMEASE"/>
    <property type="match status" value="1"/>
</dbReference>
<dbReference type="GO" id="GO:0043190">
    <property type="term" value="C:ATP-binding cassette (ABC) transporter complex"/>
    <property type="evidence" value="ECO:0007669"/>
    <property type="project" value="TreeGrafter"/>
</dbReference>
<keyword evidence="2" id="KW-1003">Cell membrane</keyword>
<organism evidence="7 8">
    <name type="scientific">Helicobacter marmotae</name>
    <dbReference type="NCBI Taxonomy" id="152490"/>
    <lineage>
        <taxon>Bacteria</taxon>
        <taxon>Pseudomonadati</taxon>
        <taxon>Campylobacterota</taxon>
        <taxon>Epsilonproteobacteria</taxon>
        <taxon>Campylobacterales</taxon>
        <taxon>Helicobacteraceae</taxon>
        <taxon>Helicobacter</taxon>
    </lineage>
</organism>